<reference evidence="4" key="1">
    <citation type="journal article" date="2019" name="Int. J. Syst. Evol. Microbiol.">
        <title>The Global Catalogue of Microorganisms (GCM) 10K type strain sequencing project: providing services to taxonomists for standard genome sequencing and annotation.</title>
        <authorList>
            <consortium name="The Broad Institute Genomics Platform"/>
            <consortium name="The Broad Institute Genome Sequencing Center for Infectious Disease"/>
            <person name="Wu L."/>
            <person name="Ma J."/>
        </authorList>
    </citation>
    <scope>NUCLEOTIDE SEQUENCE [LARGE SCALE GENOMIC DNA]</scope>
    <source>
        <strain evidence="4">CGMCC 4.1782</strain>
    </source>
</reference>
<organism evidence="3 4">
    <name type="scientific">Pontibacter ruber</name>
    <dbReference type="NCBI Taxonomy" id="1343895"/>
    <lineage>
        <taxon>Bacteria</taxon>
        <taxon>Pseudomonadati</taxon>
        <taxon>Bacteroidota</taxon>
        <taxon>Cytophagia</taxon>
        <taxon>Cytophagales</taxon>
        <taxon>Hymenobacteraceae</taxon>
        <taxon>Pontibacter</taxon>
    </lineage>
</organism>
<sequence>MNQVKSIATVLLLQLWAALLCFSVSFTPGQALPEAYNFNYLDATEELKQQEQGTPVAWAEPTAPYAAAAVPELEAPLLLLACGLLLSILFYQALKPTKAILGFSSLSEQYRILPNAP</sequence>
<dbReference type="RefSeq" id="WP_250427554.1">
    <property type="nucleotide sequence ID" value="NZ_JALPRR010000001.1"/>
</dbReference>
<keyword evidence="4" id="KW-1185">Reference proteome</keyword>
<keyword evidence="1" id="KW-0472">Membrane</keyword>
<comment type="caution">
    <text evidence="3">The sequence shown here is derived from an EMBL/GenBank/DDBJ whole genome shotgun (WGS) entry which is preliminary data.</text>
</comment>
<evidence type="ECO:0000313" key="4">
    <source>
        <dbReference type="Proteomes" id="UP001597374"/>
    </source>
</evidence>
<feature type="transmembrane region" description="Helical" evidence="1">
    <location>
        <begin position="75"/>
        <end position="94"/>
    </location>
</feature>
<dbReference type="EMBL" id="JBHUIM010000001">
    <property type="protein sequence ID" value="MFD2245909.1"/>
    <property type="molecule type" value="Genomic_DNA"/>
</dbReference>
<feature type="signal peptide" evidence="2">
    <location>
        <begin position="1"/>
        <end position="31"/>
    </location>
</feature>
<gene>
    <name evidence="3" type="ORF">ACFSKP_06555</name>
</gene>
<protein>
    <submittedName>
        <fullName evidence="3">Uncharacterized protein</fullName>
    </submittedName>
</protein>
<name>A0ABW5CXD0_9BACT</name>
<keyword evidence="1" id="KW-1133">Transmembrane helix</keyword>
<proteinExistence type="predicted"/>
<evidence type="ECO:0000256" key="2">
    <source>
        <dbReference type="SAM" id="SignalP"/>
    </source>
</evidence>
<keyword evidence="1" id="KW-0812">Transmembrane</keyword>
<dbReference type="Proteomes" id="UP001597374">
    <property type="component" value="Unassembled WGS sequence"/>
</dbReference>
<feature type="chain" id="PRO_5045694192" evidence="2">
    <location>
        <begin position="32"/>
        <end position="117"/>
    </location>
</feature>
<evidence type="ECO:0000313" key="3">
    <source>
        <dbReference type="EMBL" id="MFD2245909.1"/>
    </source>
</evidence>
<accession>A0ABW5CXD0</accession>
<evidence type="ECO:0000256" key="1">
    <source>
        <dbReference type="SAM" id="Phobius"/>
    </source>
</evidence>
<keyword evidence="2" id="KW-0732">Signal</keyword>